<dbReference type="Proteomes" id="UP001595833">
    <property type="component" value="Unassembled WGS sequence"/>
</dbReference>
<gene>
    <name evidence="2" type="ORF">ACFPFM_12925</name>
</gene>
<sequence>MTHPNGVRDVHGDVVQSRDHHYGDRTTYTAHGDNNVNSGPGTQINHFYDVVRRKRREARPVADDHIRSLAGRFVRPGRFPEDLFAEPGTVVLTGPPGTGCRTAAFMLLTAMGATGLAALKELPDRADDPEEPALDPEDVDEDDRLLLDLTALDREGVGRLRPDLEAVRAAVAAKRARLAVVARRDQEDLLGDSLVPLVVRLDPPPAIDVLKAHLGFDDLQAPDEVHRHLSGATPGEAADLARLTLQARDAEPHAGVAAWLRAAVEAQTRRDEVAADLFRAHRDGATRALAVAAAFLSGAPLEALARAEAHLRGLVALPEDDTHPFEGPYLAERMTRVGLRTGGARRVGFTSLALDAAVRTHFWTYFPRLRDRVPGWVEVVVGLREVDDRSAADLVARFADQVLATGRVEHLTALARRWGGHRPDLALQVLTTGLAHPGCGAAFREEVYRRSKSADLTPQHAQVLITACVAVIAPERPTEALVRLHHLARHRDDATRGEAREALLDLVRRRGLHRRLLRRLVKYGVRPADHAIVHDLDVPPAVARARRARRDLVAVWGEVLAAGAGAVPGHVLGRLLDRDPTLPVDACAGRVRLLNDLYLAALAHLRDAPDAELLASWVVRARRLRRHIDLALGITHVEDGR</sequence>
<feature type="compositionally biased region" description="Polar residues" evidence="1">
    <location>
        <begin position="26"/>
        <end position="42"/>
    </location>
</feature>
<proteinExistence type="predicted"/>
<feature type="region of interest" description="Disordered" evidence="1">
    <location>
        <begin position="1"/>
        <end position="42"/>
    </location>
</feature>
<organism evidence="2 3">
    <name type="scientific">Saccharothrix xinjiangensis</name>
    <dbReference type="NCBI Taxonomy" id="204798"/>
    <lineage>
        <taxon>Bacteria</taxon>
        <taxon>Bacillati</taxon>
        <taxon>Actinomycetota</taxon>
        <taxon>Actinomycetes</taxon>
        <taxon>Pseudonocardiales</taxon>
        <taxon>Pseudonocardiaceae</taxon>
        <taxon>Saccharothrix</taxon>
    </lineage>
</organism>
<evidence type="ECO:0000256" key="1">
    <source>
        <dbReference type="SAM" id="MobiDB-lite"/>
    </source>
</evidence>
<reference evidence="3" key="1">
    <citation type="journal article" date="2019" name="Int. J. Syst. Evol. Microbiol.">
        <title>The Global Catalogue of Microorganisms (GCM) 10K type strain sequencing project: providing services to taxonomists for standard genome sequencing and annotation.</title>
        <authorList>
            <consortium name="The Broad Institute Genomics Platform"/>
            <consortium name="The Broad Institute Genome Sequencing Center for Infectious Disease"/>
            <person name="Wu L."/>
            <person name="Ma J."/>
        </authorList>
    </citation>
    <scope>NUCLEOTIDE SEQUENCE [LARGE SCALE GENOMIC DNA]</scope>
    <source>
        <strain evidence="3">KCTC 12848</strain>
    </source>
</reference>
<name>A0ABV9XWB2_9PSEU</name>
<evidence type="ECO:0000313" key="2">
    <source>
        <dbReference type="EMBL" id="MFC5054653.1"/>
    </source>
</evidence>
<keyword evidence="3" id="KW-1185">Reference proteome</keyword>
<dbReference type="RefSeq" id="WP_344034040.1">
    <property type="nucleotide sequence ID" value="NZ_BAAAKE010000001.1"/>
</dbReference>
<accession>A0ABV9XWB2</accession>
<dbReference type="EMBL" id="JBHSJB010000011">
    <property type="protein sequence ID" value="MFC5054653.1"/>
    <property type="molecule type" value="Genomic_DNA"/>
</dbReference>
<comment type="caution">
    <text evidence="2">The sequence shown here is derived from an EMBL/GenBank/DDBJ whole genome shotgun (WGS) entry which is preliminary data.</text>
</comment>
<feature type="compositionally biased region" description="Basic and acidic residues" evidence="1">
    <location>
        <begin position="1"/>
        <end position="24"/>
    </location>
</feature>
<evidence type="ECO:0008006" key="4">
    <source>
        <dbReference type="Google" id="ProtNLM"/>
    </source>
</evidence>
<protein>
    <recommendedName>
        <fullName evidence="4">AAA+ ATPase domain-containing protein</fullName>
    </recommendedName>
</protein>
<evidence type="ECO:0000313" key="3">
    <source>
        <dbReference type="Proteomes" id="UP001595833"/>
    </source>
</evidence>